<accession>A0AAD5DUN3</accession>
<dbReference type="PANTHER" id="PTHR23313">
    <property type="entry name" value="TSEC1-RELATED"/>
    <property type="match status" value="1"/>
</dbReference>
<name>A0AAD5DUN3_9CHLO</name>
<feature type="compositionally biased region" description="Pro residues" evidence="1">
    <location>
        <begin position="50"/>
        <end position="59"/>
    </location>
</feature>
<keyword evidence="3" id="KW-1185">Reference proteome</keyword>
<protein>
    <submittedName>
        <fullName evidence="2">Uncharacterized protein</fullName>
    </submittedName>
</protein>
<evidence type="ECO:0000256" key="1">
    <source>
        <dbReference type="SAM" id="MobiDB-lite"/>
    </source>
</evidence>
<dbReference type="Proteomes" id="UP001205105">
    <property type="component" value="Unassembled WGS sequence"/>
</dbReference>
<dbReference type="PANTHER" id="PTHR23313:SF0">
    <property type="entry name" value="TESTIS-EXPRESSED PROTEIN 9"/>
    <property type="match status" value="1"/>
</dbReference>
<organism evidence="2 3">
    <name type="scientific">Chlorella ohadii</name>
    <dbReference type="NCBI Taxonomy" id="2649997"/>
    <lineage>
        <taxon>Eukaryota</taxon>
        <taxon>Viridiplantae</taxon>
        <taxon>Chlorophyta</taxon>
        <taxon>core chlorophytes</taxon>
        <taxon>Trebouxiophyceae</taxon>
        <taxon>Chlorellales</taxon>
        <taxon>Chlorellaceae</taxon>
        <taxon>Chlorella clade</taxon>
        <taxon>Chlorella</taxon>
    </lineage>
</organism>
<feature type="compositionally biased region" description="Polar residues" evidence="1">
    <location>
        <begin position="86"/>
        <end position="95"/>
    </location>
</feature>
<proteinExistence type="predicted"/>
<gene>
    <name evidence="2" type="ORF">COHA_002525</name>
</gene>
<feature type="region of interest" description="Disordered" evidence="1">
    <location>
        <begin position="44"/>
        <end position="97"/>
    </location>
</feature>
<reference evidence="2" key="1">
    <citation type="submission" date="2020-11" db="EMBL/GenBank/DDBJ databases">
        <title>Chlorella ohadii genome sequencing and assembly.</title>
        <authorList>
            <person name="Murik O."/>
            <person name="Treves H."/>
            <person name="Kedem I."/>
            <person name="Shotland Y."/>
            <person name="Kaplan A."/>
        </authorList>
    </citation>
    <scope>NUCLEOTIDE SEQUENCE</scope>
    <source>
        <strain evidence="2">1</strain>
    </source>
</reference>
<feature type="region of interest" description="Disordered" evidence="1">
    <location>
        <begin position="243"/>
        <end position="264"/>
    </location>
</feature>
<evidence type="ECO:0000313" key="3">
    <source>
        <dbReference type="Proteomes" id="UP001205105"/>
    </source>
</evidence>
<feature type="compositionally biased region" description="Low complexity" evidence="1">
    <location>
        <begin position="60"/>
        <end position="79"/>
    </location>
</feature>
<sequence length="322" mass="34632">MPAPTSRQPRVSGGEPPRAPLDQLVQSALQDLLSVAGLEHEDSWEVAAPAPLPQPPQVQPPRASGTAQTPATTSASASARRPSLHLGSSSRSTASELAAVYAPEEPCSAAGFEEEDAGLPPAAALQLYQARLRAAQADLAGLQAALKAKEAKLGGLEKEVQQLRQEKAAWQKQQKVLEAAAERSKRAADEARARAAEQEAVIKQIEAERRAGQQERRQAEADVKAREAKLAAALEETQRLRKMLEEAKSDSSSRSSISREEHGRVVAENRQLAAQKQELLVALKKAGRLVDVLRRQKVHLEAAVLLQVSSRELAEALQQGGR</sequence>
<feature type="region of interest" description="Disordered" evidence="1">
    <location>
        <begin position="1"/>
        <end position="21"/>
    </location>
</feature>
<dbReference type="EMBL" id="JADXDR010000035">
    <property type="protein sequence ID" value="KAI7843987.1"/>
    <property type="molecule type" value="Genomic_DNA"/>
</dbReference>
<dbReference type="AlphaFoldDB" id="A0AAD5DUN3"/>
<evidence type="ECO:0000313" key="2">
    <source>
        <dbReference type="EMBL" id="KAI7843987.1"/>
    </source>
</evidence>
<comment type="caution">
    <text evidence="2">The sequence shown here is derived from an EMBL/GenBank/DDBJ whole genome shotgun (WGS) entry which is preliminary data.</text>
</comment>